<organism evidence="2 3">
    <name type="scientific">Flavobacterium phragmitis</name>
    <dbReference type="NCBI Taxonomy" id="739143"/>
    <lineage>
        <taxon>Bacteria</taxon>
        <taxon>Pseudomonadati</taxon>
        <taxon>Bacteroidota</taxon>
        <taxon>Flavobacteriia</taxon>
        <taxon>Flavobacteriales</taxon>
        <taxon>Flavobacteriaceae</taxon>
        <taxon>Flavobacterium</taxon>
    </lineage>
</organism>
<dbReference type="EMBL" id="FOMH01000001">
    <property type="protein sequence ID" value="SFC52476.1"/>
    <property type="molecule type" value="Genomic_DNA"/>
</dbReference>
<evidence type="ECO:0000313" key="2">
    <source>
        <dbReference type="EMBL" id="SFC52476.1"/>
    </source>
</evidence>
<keyword evidence="1" id="KW-1133">Transmembrane helix</keyword>
<keyword evidence="1" id="KW-0812">Transmembrane</keyword>
<feature type="transmembrane region" description="Helical" evidence="1">
    <location>
        <begin position="46"/>
        <end position="67"/>
    </location>
</feature>
<dbReference type="RefSeq" id="WP_091489897.1">
    <property type="nucleotide sequence ID" value="NZ_FOMH01000001.1"/>
</dbReference>
<keyword evidence="3" id="KW-1185">Reference proteome</keyword>
<dbReference type="AlphaFoldDB" id="A0A1I1JVD0"/>
<dbReference type="OrthoDB" id="1453725at2"/>
<feature type="transmembrane region" description="Helical" evidence="1">
    <location>
        <begin position="88"/>
        <end position="114"/>
    </location>
</feature>
<evidence type="ECO:0000256" key="1">
    <source>
        <dbReference type="SAM" id="Phobius"/>
    </source>
</evidence>
<name>A0A1I1JVD0_9FLAO</name>
<proteinExistence type="predicted"/>
<protein>
    <submittedName>
        <fullName evidence="2">Uncharacterized protein</fullName>
    </submittedName>
</protein>
<dbReference type="STRING" id="739143.SAMN05216297_101127"/>
<reference evidence="3" key="1">
    <citation type="submission" date="2016-10" db="EMBL/GenBank/DDBJ databases">
        <authorList>
            <person name="Varghese N."/>
            <person name="Submissions S."/>
        </authorList>
    </citation>
    <scope>NUCLEOTIDE SEQUENCE [LARGE SCALE GENOMIC DNA]</scope>
    <source>
        <strain evidence="3">CGMCC 1.10370</strain>
    </source>
</reference>
<feature type="transmembrane region" description="Helical" evidence="1">
    <location>
        <begin position="9"/>
        <end position="26"/>
    </location>
</feature>
<accession>A0A1I1JVD0</accession>
<sequence length="168" mass="19630">MEIKTFWRIIIKGIGLWLLVNSIYVIPQFASTFSFNQDQLDWGNLITVWLITFGTLILYLLVVRVFLFKTEWIVNVLKLDKSFTENRIDINLPYSNVLSIAVIVIGALVFVEAIPELCSTIYEFLKQKELFKDYSGTSWLIFYFLKAICGYLMMTNSKTIVNFIDKRK</sequence>
<gene>
    <name evidence="2" type="ORF">SAMN05216297_101127</name>
</gene>
<feature type="transmembrane region" description="Helical" evidence="1">
    <location>
        <begin position="134"/>
        <end position="154"/>
    </location>
</feature>
<dbReference type="Proteomes" id="UP000199672">
    <property type="component" value="Unassembled WGS sequence"/>
</dbReference>
<keyword evidence="1" id="KW-0472">Membrane</keyword>
<evidence type="ECO:0000313" key="3">
    <source>
        <dbReference type="Proteomes" id="UP000199672"/>
    </source>
</evidence>